<dbReference type="Proteomes" id="UP001165079">
    <property type="component" value="Unassembled WGS sequence"/>
</dbReference>
<comment type="similarity">
    <text evidence="1 4 5">Belongs to the tRNA pseudouridine synthase TruA family.</text>
</comment>
<proteinExistence type="inferred from homology"/>
<dbReference type="FunFam" id="3.30.70.660:FF:000003">
    <property type="entry name" value="tRNA pseudouridine synthase A"/>
    <property type="match status" value="1"/>
</dbReference>
<dbReference type="EMBL" id="BSTX01000001">
    <property type="protein sequence ID" value="GLZ76772.1"/>
    <property type="molecule type" value="Genomic_DNA"/>
</dbReference>
<dbReference type="GO" id="GO:0031119">
    <property type="term" value="P:tRNA pseudouridine synthesis"/>
    <property type="evidence" value="ECO:0007669"/>
    <property type="project" value="UniProtKB-UniRule"/>
</dbReference>
<evidence type="ECO:0000256" key="5">
    <source>
        <dbReference type="RuleBase" id="RU003792"/>
    </source>
</evidence>
<accession>A0A9W6SJ56</accession>
<dbReference type="GO" id="GO:0160147">
    <property type="term" value="F:tRNA pseudouridine(38-40) synthase activity"/>
    <property type="evidence" value="ECO:0007669"/>
    <property type="project" value="UniProtKB-EC"/>
</dbReference>
<evidence type="ECO:0000313" key="8">
    <source>
        <dbReference type="Proteomes" id="UP001165079"/>
    </source>
</evidence>
<dbReference type="InterPro" id="IPR020094">
    <property type="entry name" value="TruA/RsuA/RluB/E/F_N"/>
</dbReference>
<keyword evidence="2 4" id="KW-0819">tRNA processing</keyword>
<gene>
    <name evidence="4 7" type="primary">truA</name>
    <name evidence="7" type="ORF">Afil01_15790</name>
</gene>
<protein>
    <recommendedName>
        <fullName evidence="4">tRNA pseudouridine synthase A</fullName>
        <ecNumber evidence="4">5.4.99.12</ecNumber>
    </recommendedName>
    <alternativeName>
        <fullName evidence="4">tRNA pseudouridine(38-40) synthase</fullName>
    </alternativeName>
    <alternativeName>
        <fullName evidence="4">tRNA pseudouridylate synthase I</fullName>
    </alternativeName>
    <alternativeName>
        <fullName evidence="4">tRNA-uridine isomerase I</fullName>
    </alternativeName>
</protein>
<name>A0A9W6SJ56_9ACTN</name>
<dbReference type="AlphaFoldDB" id="A0A9W6SJ56"/>
<sequence length="316" mass="33879">MARVAVAGGAHAILTSVTEAAAEPTPIPAPALEPAAEPVPTVRLRFSISYDGTEFHGWAPQPSARTVAGEVRTGLEHLFGRLRTLVVAGRTDAGVHATGQVCHADVDAERWATSGGAAKVLWRLRGILPPDVRVTGVEEIDPAFDARFSALARHYEYRIADDVWGVQPLKRRDTLAWNRPLDVDAMGRAAATLLGEHDFAAFCKRREGATTIRALSRLDVTRSDDGSILVAVSADAFCHSMVRSLVGALLAVGDGRRAAEWPVALLSRSERSSEVVVAPAHGLTLVRVDYPADRDGWLARDGATRRMRTLGSTTGD</sequence>
<keyword evidence="3 4" id="KW-0413">Isomerase</keyword>
<dbReference type="HAMAP" id="MF_00171">
    <property type="entry name" value="TruA"/>
    <property type="match status" value="1"/>
</dbReference>
<evidence type="ECO:0000259" key="6">
    <source>
        <dbReference type="Pfam" id="PF01416"/>
    </source>
</evidence>
<comment type="function">
    <text evidence="4">Formation of pseudouridine at positions 38, 39 and 40 in the anticodon stem and loop of transfer RNAs.</text>
</comment>
<evidence type="ECO:0000256" key="3">
    <source>
        <dbReference type="ARBA" id="ARBA00023235"/>
    </source>
</evidence>
<dbReference type="CDD" id="cd02570">
    <property type="entry name" value="PseudoU_synth_EcTruA"/>
    <property type="match status" value="1"/>
</dbReference>
<evidence type="ECO:0000313" key="7">
    <source>
        <dbReference type="EMBL" id="GLZ76772.1"/>
    </source>
</evidence>
<comment type="catalytic activity">
    <reaction evidence="4 5">
        <text>uridine(38/39/40) in tRNA = pseudouridine(38/39/40) in tRNA</text>
        <dbReference type="Rhea" id="RHEA:22376"/>
        <dbReference type="Rhea" id="RHEA-COMP:10085"/>
        <dbReference type="Rhea" id="RHEA-COMP:10087"/>
        <dbReference type="ChEBI" id="CHEBI:65314"/>
        <dbReference type="ChEBI" id="CHEBI:65315"/>
        <dbReference type="EC" id="5.4.99.12"/>
    </reaction>
</comment>
<dbReference type="Pfam" id="PF01416">
    <property type="entry name" value="PseudoU_synth_1"/>
    <property type="match status" value="1"/>
</dbReference>
<organism evidence="7 8">
    <name type="scientific">Actinorhabdospora filicis</name>
    <dbReference type="NCBI Taxonomy" id="1785913"/>
    <lineage>
        <taxon>Bacteria</taxon>
        <taxon>Bacillati</taxon>
        <taxon>Actinomycetota</taxon>
        <taxon>Actinomycetes</taxon>
        <taxon>Micromonosporales</taxon>
        <taxon>Micromonosporaceae</taxon>
        <taxon>Actinorhabdospora</taxon>
    </lineage>
</organism>
<dbReference type="NCBIfam" id="TIGR00071">
    <property type="entry name" value="hisT_truA"/>
    <property type="match status" value="1"/>
</dbReference>
<dbReference type="SUPFAM" id="SSF55120">
    <property type="entry name" value="Pseudouridine synthase"/>
    <property type="match status" value="1"/>
</dbReference>
<dbReference type="InterPro" id="IPR020097">
    <property type="entry name" value="PsdUridine_synth_TruA_a/b_dom"/>
</dbReference>
<dbReference type="PANTHER" id="PTHR11142">
    <property type="entry name" value="PSEUDOURIDYLATE SYNTHASE"/>
    <property type="match status" value="1"/>
</dbReference>
<feature type="binding site" evidence="4">
    <location>
        <position position="155"/>
    </location>
    <ligand>
        <name>substrate</name>
    </ligand>
</feature>
<dbReference type="EC" id="5.4.99.12" evidence="4"/>
<dbReference type="Gene3D" id="3.30.70.660">
    <property type="entry name" value="Pseudouridine synthase I, catalytic domain, C-terminal subdomain"/>
    <property type="match status" value="1"/>
</dbReference>
<reference evidence="7" key="1">
    <citation type="submission" date="2023-03" db="EMBL/GenBank/DDBJ databases">
        <title>Actinorhabdospora filicis NBRC 111898.</title>
        <authorList>
            <person name="Ichikawa N."/>
            <person name="Sato H."/>
            <person name="Tonouchi N."/>
        </authorList>
    </citation>
    <scope>NUCLEOTIDE SEQUENCE</scope>
    <source>
        <strain evidence="7">NBRC 111898</strain>
    </source>
</reference>
<comment type="subunit">
    <text evidence="4">Homodimer.</text>
</comment>
<dbReference type="InterPro" id="IPR020103">
    <property type="entry name" value="PsdUridine_synth_cat_dom_sf"/>
</dbReference>
<evidence type="ECO:0000256" key="4">
    <source>
        <dbReference type="HAMAP-Rule" id="MF_00171"/>
    </source>
</evidence>
<feature type="active site" description="Nucleophile" evidence="4">
    <location>
        <position position="92"/>
    </location>
</feature>
<dbReference type="GO" id="GO:0003723">
    <property type="term" value="F:RNA binding"/>
    <property type="evidence" value="ECO:0007669"/>
    <property type="project" value="InterPro"/>
</dbReference>
<comment type="caution">
    <text evidence="4">Lacks conserved residue(s) required for the propagation of feature annotation.</text>
</comment>
<dbReference type="InterPro" id="IPR001406">
    <property type="entry name" value="PsdUridine_synth_TruA"/>
</dbReference>
<comment type="caution">
    <text evidence="7">The sequence shown here is derived from an EMBL/GenBank/DDBJ whole genome shotgun (WGS) entry which is preliminary data.</text>
</comment>
<keyword evidence="8" id="KW-1185">Reference proteome</keyword>
<evidence type="ECO:0000256" key="2">
    <source>
        <dbReference type="ARBA" id="ARBA00022694"/>
    </source>
</evidence>
<dbReference type="InterPro" id="IPR020095">
    <property type="entry name" value="PsdUridine_synth_TruA_C"/>
</dbReference>
<dbReference type="Gene3D" id="3.30.70.580">
    <property type="entry name" value="Pseudouridine synthase I, catalytic domain, N-terminal subdomain"/>
    <property type="match status" value="1"/>
</dbReference>
<feature type="domain" description="Pseudouridine synthase I TruA alpha/beta" evidence="6">
    <location>
        <begin position="189"/>
        <end position="291"/>
    </location>
</feature>
<dbReference type="PANTHER" id="PTHR11142:SF0">
    <property type="entry name" value="TRNA PSEUDOURIDINE SYNTHASE-LIKE 1"/>
    <property type="match status" value="1"/>
</dbReference>
<evidence type="ECO:0000256" key="1">
    <source>
        <dbReference type="ARBA" id="ARBA00009375"/>
    </source>
</evidence>